<dbReference type="SUPFAM" id="SSF48695">
    <property type="entry name" value="Multiheme cytochromes"/>
    <property type="match status" value="2"/>
</dbReference>
<dbReference type="AlphaFoldDB" id="A0A7C1VMN3"/>
<dbReference type="Pfam" id="PF09699">
    <property type="entry name" value="Paired_CXXCH_1"/>
    <property type="match status" value="1"/>
</dbReference>
<sequence>MRTFIYLSIFLGLIFVPYRVFAAVSGPCSNCHTMHASQHGVLEEPSQSLLVDSCVGCHSATDSITWKDPITGAPIVYNAEEPSYNTQKGLAGGNFYWVAQEGNNNNKGHNVYGISGEDPNHNYAPGDDMMGTAQSCNCHISLAKDPSTTGEYPSGCEGCHEPSHHDDNGWYRFLGHPKEVMGDNTEKYVEGIEDENWEFSPTSSHNVYKGYDEISSPTSWGNRLGKTHTISAFCCGCHNKFHDKMGSESPWLMHPADAIIPDSGEYAAYTSYNPLAPVAKLNPTESDKTNYTVEPGSDFVMCLSCHRPHGSPYPDMLRWDYLNGCQAGTSDPDCGCFVCHTEKGGS</sequence>
<organism evidence="3">
    <name type="scientific">Desulfofervidus auxilii</name>
    <dbReference type="NCBI Taxonomy" id="1621989"/>
    <lineage>
        <taxon>Bacteria</taxon>
        <taxon>Pseudomonadati</taxon>
        <taxon>Thermodesulfobacteriota</taxon>
        <taxon>Candidatus Desulfofervidia</taxon>
        <taxon>Candidatus Desulfofervidales</taxon>
        <taxon>Candidatus Desulfofervidaceae</taxon>
        <taxon>Candidatus Desulfofervidus</taxon>
    </lineage>
</organism>
<name>A0A7C1VMN3_DESA2</name>
<reference evidence="3" key="1">
    <citation type="journal article" date="2020" name="mSystems">
        <title>Genome- and Community-Level Interaction Insights into Carbon Utilization and Element Cycling Functions of Hydrothermarchaeota in Hydrothermal Sediment.</title>
        <authorList>
            <person name="Zhou Z."/>
            <person name="Liu Y."/>
            <person name="Xu W."/>
            <person name="Pan J."/>
            <person name="Luo Z.H."/>
            <person name="Li M."/>
        </authorList>
    </citation>
    <scope>NUCLEOTIDE SEQUENCE [LARGE SCALE GENOMIC DNA]</scope>
    <source>
        <strain evidence="3">HyVt-389</strain>
    </source>
</reference>
<evidence type="ECO:0000259" key="2">
    <source>
        <dbReference type="Pfam" id="PF09699"/>
    </source>
</evidence>
<dbReference type="InterPro" id="IPR036280">
    <property type="entry name" value="Multihaem_cyt_sf"/>
</dbReference>
<feature type="signal peptide" evidence="1">
    <location>
        <begin position="1"/>
        <end position="22"/>
    </location>
</feature>
<dbReference type="Proteomes" id="UP000885738">
    <property type="component" value="Unassembled WGS sequence"/>
</dbReference>
<keyword evidence="1" id="KW-0732">Signal</keyword>
<protein>
    <recommendedName>
        <fullName evidence="2">Doubled CXXCH motif domain-containing protein</fullName>
    </recommendedName>
</protein>
<accession>A0A7C1VMN3</accession>
<comment type="caution">
    <text evidence="3">The sequence shown here is derived from an EMBL/GenBank/DDBJ whole genome shotgun (WGS) entry which is preliminary data.</text>
</comment>
<proteinExistence type="predicted"/>
<gene>
    <name evidence="3" type="ORF">ENI35_03715</name>
</gene>
<feature type="domain" description="Doubled CXXCH motif" evidence="2">
    <location>
        <begin position="301"/>
        <end position="343"/>
    </location>
</feature>
<feature type="chain" id="PRO_5028129106" description="Doubled CXXCH motif domain-containing protein" evidence="1">
    <location>
        <begin position="23"/>
        <end position="346"/>
    </location>
</feature>
<dbReference type="EMBL" id="DRIH01000122">
    <property type="protein sequence ID" value="HEC67904.1"/>
    <property type="molecule type" value="Genomic_DNA"/>
</dbReference>
<evidence type="ECO:0000313" key="3">
    <source>
        <dbReference type="EMBL" id="HEC67904.1"/>
    </source>
</evidence>
<evidence type="ECO:0000256" key="1">
    <source>
        <dbReference type="SAM" id="SignalP"/>
    </source>
</evidence>
<dbReference type="InterPro" id="IPR010177">
    <property type="entry name" value="Paired_CXXCH_1"/>
</dbReference>